<evidence type="ECO:0000313" key="2">
    <source>
        <dbReference type="Proteomes" id="UP000646484"/>
    </source>
</evidence>
<gene>
    <name evidence="1" type="ORF">H8S64_05880</name>
</gene>
<protein>
    <submittedName>
        <fullName evidence="1">Uncharacterized protein</fullName>
    </submittedName>
</protein>
<dbReference type="Proteomes" id="UP000646484">
    <property type="component" value="Unassembled WGS sequence"/>
</dbReference>
<evidence type="ECO:0000313" key="1">
    <source>
        <dbReference type="EMBL" id="MBC5620622.1"/>
    </source>
</evidence>
<proteinExistence type="predicted"/>
<comment type="caution">
    <text evidence="1">The sequence shown here is derived from an EMBL/GenBank/DDBJ whole genome shotgun (WGS) entry which is preliminary data.</text>
</comment>
<name>A0ABR7CYM8_9BACT</name>
<keyword evidence="2" id="KW-1185">Reference proteome</keyword>
<dbReference type="RefSeq" id="WP_186975335.1">
    <property type="nucleotide sequence ID" value="NZ_JACOOH010000002.1"/>
</dbReference>
<organism evidence="1 2">
    <name type="scientific">Butyricimonas hominis</name>
    <dbReference type="NCBI Taxonomy" id="2763032"/>
    <lineage>
        <taxon>Bacteria</taxon>
        <taxon>Pseudomonadati</taxon>
        <taxon>Bacteroidota</taxon>
        <taxon>Bacteroidia</taxon>
        <taxon>Bacteroidales</taxon>
        <taxon>Odoribacteraceae</taxon>
        <taxon>Butyricimonas</taxon>
    </lineage>
</organism>
<accession>A0ABR7CYM8</accession>
<reference evidence="1 2" key="1">
    <citation type="submission" date="2020-08" db="EMBL/GenBank/DDBJ databases">
        <title>Genome public.</title>
        <authorList>
            <person name="Liu C."/>
            <person name="Sun Q."/>
        </authorList>
    </citation>
    <scope>NUCLEOTIDE SEQUENCE [LARGE SCALE GENOMIC DNA]</scope>
    <source>
        <strain evidence="1 2">NSJ-56</strain>
    </source>
</reference>
<dbReference type="EMBL" id="JACOOH010000002">
    <property type="protein sequence ID" value="MBC5620622.1"/>
    <property type="molecule type" value="Genomic_DNA"/>
</dbReference>
<sequence length="388" mass="43731">MLKKLLIACVVFCTGVAETRAQAKDYRIHGEIHTVMNTTVSGYIYWGRNLYWTDIFSASKPENPYTHYVNEVVPVAHQFACRFGNIKRIRVIGDNRIELEIRDGHIIELEDWLPSGNRGSLRIEADKETAIAWDLISEIVFSAAPDTAREPADTPITGTVETPHGRYTGIVQWDRDENSLSHVLDGRSGTSGITIAFKNIRSIASSGNSCQVVLNSGREFVLWGENDVDERNRGIVVNMPSVGQVVVGWADFKTFKSIPLNQVNLLKYSDFMSPRRIRGTVELKRGEVLEGVLAYDLDEAMDFELLDGRNGNVAYRIPFRNIRVIEPKNHKYTWLQLGNGGELVLGEERDVTFDNDGILVFDAKGAARYVRWRDVKRVSLPAKEEGNE</sequence>